<dbReference type="AlphaFoldDB" id="A0AAW2NNR7"/>
<accession>A0AAW2NNR7</accession>
<comment type="caution">
    <text evidence="1">The sequence shown here is derived from an EMBL/GenBank/DDBJ whole genome shotgun (WGS) entry which is preliminary data.</text>
</comment>
<reference evidence="1" key="2">
    <citation type="journal article" date="2024" name="Plant">
        <title>Genomic evolution and insights into agronomic trait innovations of Sesamum species.</title>
        <authorList>
            <person name="Miao H."/>
            <person name="Wang L."/>
            <person name="Qu L."/>
            <person name="Liu H."/>
            <person name="Sun Y."/>
            <person name="Le M."/>
            <person name="Wang Q."/>
            <person name="Wei S."/>
            <person name="Zheng Y."/>
            <person name="Lin W."/>
            <person name="Duan Y."/>
            <person name="Cao H."/>
            <person name="Xiong S."/>
            <person name="Wang X."/>
            <person name="Wei L."/>
            <person name="Li C."/>
            <person name="Ma Q."/>
            <person name="Ju M."/>
            <person name="Zhao R."/>
            <person name="Li G."/>
            <person name="Mu C."/>
            <person name="Tian Q."/>
            <person name="Mei H."/>
            <person name="Zhang T."/>
            <person name="Gao T."/>
            <person name="Zhang H."/>
        </authorList>
    </citation>
    <scope>NUCLEOTIDE SEQUENCE</scope>
    <source>
        <strain evidence="1">G02</strain>
    </source>
</reference>
<dbReference type="Gene3D" id="3.60.10.10">
    <property type="entry name" value="Endonuclease/exonuclease/phosphatase"/>
    <property type="match status" value="1"/>
</dbReference>
<proteinExistence type="predicted"/>
<dbReference type="PANTHER" id="PTHR33710">
    <property type="entry name" value="BNAC02G09200D PROTEIN"/>
    <property type="match status" value="1"/>
</dbReference>
<dbReference type="PANTHER" id="PTHR33710:SF62">
    <property type="entry name" value="DUF4283 DOMAIN PROTEIN"/>
    <property type="match status" value="1"/>
</dbReference>
<sequence>MYGFCVPAQGKSGGLAVLWVKSVNVQLQSYSQNHIDLSVQLENSQDCWRFTGIYGEPECEKQGGPRRPSWQMQKFRNSLLSCGLSDLGFQGSPFTWTNRHPHPHTVHERLDRACVSQGWSQLFPDASVTHLHVNCSDHKALLVRLEDTPIFSSHRSRPWRFEAAWLHSDQCEQIVAKSWGRCLGPSTLEGVAAHIAACRADLSLWSKTVLKADKGNKNDLKLNFKD</sequence>
<reference evidence="1" key="1">
    <citation type="submission" date="2020-06" db="EMBL/GenBank/DDBJ databases">
        <authorList>
            <person name="Li T."/>
            <person name="Hu X."/>
            <person name="Zhang T."/>
            <person name="Song X."/>
            <person name="Zhang H."/>
            <person name="Dai N."/>
            <person name="Sheng W."/>
            <person name="Hou X."/>
            <person name="Wei L."/>
        </authorList>
    </citation>
    <scope>NUCLEOTIDE SEQUENCE</scope>
    <source>
        <strain evidence="1">G02</strain>
        <tissue evidence="1">Leaf</tissue>
    </source>
</reference>
<evidence type="ECO:0000313" key="1">
    <source>
        <dbReference type="EMBL" id="KAL0344528.1"/>
    </source>
</evidence>
<dbReference type="EMBL" id="JACGWJ010000019">
    <property type="protein sequence ID" value="KAL0344528.1"/>
    <property type="molecule type" value="Genomic_DNA"/>
</dbReference>
<dbReference type="SUPFAM" id="SSF56219">
    <property type="entry name" value="DNase I-like"/>
    <property type="match status" value="1"/>
</dbReference>
<dbReference type="InterPro" id="IPR036691">
    <property type="entry name" value="Endo/exonu/phosph_ase_sf"/>
</dbReference>
<organism evidence="1">
    <name type="scientific">Sesamum radiatum</name>
    <name type="common">Black benniseed</name>
    <dbReference type="NCBI Taxonomy" id="300843"/>
    <lineage>
        <taxon>Eukaryota</taxon>
        <taxon>Viridiplantae</taxon>
        <taxon>Streptophyta</taxon>
        <taxon>Embryophyta</taxon>
        <taxon>Tracheophyta</taxon>
        <taxon>Spermatophyta</taxon>
        <taxon>Magnoliopsida</taxon>
        <taxon>eudicotyledons</taxon>
        <taxon>Gunneridae</taxon>
        <taxon>Pentapetalae</taxon>
        <taxon>asterids</taxon>
        <taxon>lamiids</taxon>
        <taxon>Lamiales</taxon>
        <taxon>Pedaliaceae</taxon>
        <taxon>Sesamum</taxon>
    </lineage>
</organism>
<gene>
    <name evidence="1" type="ORF">Sradi_4284100</name>
</gene>
<protein>
    <submittedName>
        <fullName evidence="1">Uncharacterized protein</fullName>
    </submittedName>
</protein>
<name>A0AAW2NNR7_SESRA</name>